<dbReference type="PROSITE" id="PS50297">
    <property type="entry name" value="ANK_REP_REGION"/>
    <property type="match status" value="1"/>
</dbReference>
<dbReference type="Pfam" id="PF06985">
    <property type="entry name" value="HET"/>
    <property type="match status" value="1"/>
</dbReference>
<evidence type="ECO:0000313" key="6">
    <source>
        <dbReference type="Proteomes" id="UP000813427"/>
    </source>
</evidence>
<dbReference type="Pfam" id="PF12796">
    <property type="entry name" value="Ank_2"/>
    <property type="match status" value="2"/>
</dbReference>
<feature type="domain" description="Heterokaryon incompatibility" evidence="4">
    <location>
        <begin position="51"/>
        <end position="133"/>
    </location>
</feature>
<keyword evidence="1" id="KW-0677">Repeat</keyword>
<dbReference type="InterPro" id="IPR036770">
    <property type="entry name" value="Ankyrin_rpt-contain_sf"/>
</dbReference>
<dbReference type="SUPFAM" id="SSF48403">
    <property type="entry name" value="Ankyrin repeat"/>
    <property type="match status" value="1"/>
</dbReference>
<dbReference type="GO" id="GO:0005737">
    <property type="term" value="C:cytoplasm"/>
    <property type="evidence" value="ECO:0007669"/>
    <property type="project" value="TreeGrafter"/>
</dbReference>
<evidence type="ECO:0000256" key="2">
    <source>
        <dbReference type="ARBA" id="ARBA00023043"/>
    </source>
</evidence>
<name>A0A8K0S0M9_9HYPO</name>
<dbReference type="InterPro" id="IPR002110">
    <property type="entry name" value="Ankyrin_rpt"/>
</dbReference>
<dbReference type="OrthoDB" id="426293at2759"/>
<accession>A0A8K0S0M9</accession>
<keyword evidence="2 3" id="KW-0040">ANK repeat</keyword>
<dbReference type="Pfam" id="PF00023">
    <property type="entry name" value="Ank"/>
    <property type="match status" value="1"/>
</dbReference>
<proteinExistence type="predicted"/>
<evidence type="ECO:0000259" key="4">
    <source>
        <dbReference type="Pfam" id="PF06985"/>
    </source>
</evidence>
<gene>
    <name evidence="5" type="ORF">BKA59DRAFT_491642</name>
</gene>
<evidence type="ECO:0000256" key="3">
    <source>
        <dbReference type="PROSITE-ProRule" id="PRU00023"/>
    </source>
</evidence>
<evidence type="ECO:0000256" key="1">
    <source>
        <dbReference type="ARBA" id="ARBA00022737"/>
    </source>
</evidence>
<dbReference type="PROSITE" id="PS50088">
    <property type="entry name" value="ANK_REPEAT"/>
    <property type="match status" value="1"/>
</dbReference>
<dbReference type="Gene3D" id="1.25.40.20">
    <property type="entry name" value="Ankyrin repeat-containing domain"/>
    <property type="match status" value="2"/>
</dbReference>
<sequence>MSVYQYSPLARGHIRLLRLLPHRDRDAPIHCQLFDLKLMSSEGPHPYEALSYQVQLMAKIYAKTSSVIVWLGESTAKTEHTLEIIRVAAADVPNGLSANLSKDDPPDCNPTEDNAVLILLQNPWFQRIWILQEVAAARHILMKHGVSELDGYVFCTGVSALKISNHDNPDLQASIRSIIYLIRGATFRPRHINHEEGRFSLNICLLSELVEMYHIRKATEQHDKIYALFGMCSDKLEEHGLVVDYNISWQQLFRKLIIYIIPQSLAVYTWEDKQVAVIETMVHILGEVQSVKQGSVWGGSQEMLVRWIIPQVRTDGTSNWTIKPSGKSIMKGDRFCLFHGSSRPAVIRPCRLYWEIIIISISPVDDIPHPWITTWSAFLQVLETSQTKFELIWDFGTQSYKQEDSRIGTGLSRVLSDTDERLQEVTKMLAIGHMLAIKHKSYNWMFMREPGKHFSESMCILESVLGCSMSSETMENENCKTATNKKAIQIVLGGFMEIYGGWLPLKWAIRAGHKSMTRILLENADLNAQFEYDLSPLTWAVREGSDELFEVVLKSGRIAPDSQDGCGRTALLWAAMLGCDARVGLLLETGQVDPNARDRQARTPLIWATERGHEVVARLLLEVAKVDPNIKEGKSELNSGGTTPLIYAAKNGHVEIVRLLLEYPEVDINVRTYYGRTAYDLALEKKHNLIYDLILEKLPVN</sequence>
<dbReference type="PANTHER" id="PTHR24198:SF165">
    <property type="entry name" value="ANKYRIN REPEAT-CONTAINING PROTEIN-RELATED"/>
    <property type="match status" value="1"/>
</dbReference>
<protein>
    <recommendedName>
        <fullName evidence="4">Heterokaryon incompatibility domain-containing protein</fullName>
    </recommendedName>
</protein>
<dbReference type="SMART" id="SM00248">
    <property type="entry name" value="ANK"/>
    <property type="match status" value="5"/>
</dbReference>
<dbReference type="PANTHER" id="PTHR24198">
    <property type="entry name" value="ANKYRIN REPEAT AND PROTEIN KINASE DOMAIN-CONTAINING PROTEIN"/>
    <property type="match status" value="1"/>
</dbReference>
<dbReference type="Proteomes" id="UP000813427">
    <property type="component" value="Unassembled WGS sequence"/>
</dbReference>
<feature type="repeat" description="ANK" evidence="3">
    <location>
        <begin position="640"/>
        <end position="662"/>
    </location>
</feature>
<comment type="caution">
    <text evidence="5">The sequence shown here is derived from an EMBL/GenBank/DDBJ whole genome shotgun (WGS) entry which is preliminary data.</text>
</comment>
<organism evidence="5 6">
    <name type="scientific">Fusarium tricinctum</name>
    <dbReference type="NCBI Taxonomy" id="61284"/>
    <lineage>
        <taxon>Eukaryota</taxon>
        <taxon>Fungi</taxon>
        <taxon>Dikarya</taxon>
        <taxon>Ascomycota</taxon>
        <taxon>Pezizomycotina</taxon>
        <taxon>Sordariomycetes</taxon>
        <taxon>Hypocreomycetidae</taxon>
        <taxon>Hypocreales</taxon>
        <taxon>Nectriaceae</taxon>
        <taxon>Fusarium</taxon>
        <taxon>Fusarium tricinctum species complex</taxon>
    </lineage>
</organism>
<keyword evidence="6" id="KW-1185">Reference proteome</keyword>
<reference evidence="5" key="1">
    <citation type="journal article" date="2021" name="Nat. Commun.">
        <title>Genetic determinants of endophytism in the Arabidopsis root mycobiome.</title>
        <authorList>
            <person name="Mesny F."/>
            <person name="Miyauchi S."/>
            <person name="Thiergart T."/>
            <person name="Pickel B."/>
            <person name="Atanasova L."/>
            <person name="Karlsson M."/>
            <person name="Huettel B."/>
            <person name="Barry K.W."/>
            <person name="Haridas S."/>
            <person name="Chen C."/>
            <person name="Bauer D."/>
            <person name="Andreopoulos W."/>
            <person name="Pangilinan J."/>
            <person name="LaButti K."/>
            <person name="Riley R."/>
            <person name="Lipzen A."/>
            <person name="Clum A."/>
            <person name="Drula E."/>
            <person name="Henrissat B."/>
            <person name="Kohler A."/>
            <person name="Grigoriev I.V."/>
            <person name="Martin F.M."/>
            <person name="Hacquard S."/>
        </authorList>
    </citation>
    <scope>NUCLEOTIDE SEQUENCE</scope>
    <source>
        <strain evidence="5">MPI-SDFR-AT-0068</strain>
    </source>
</reference>
<dbReference type="EMBL" id="JAGPXF010000003">
    <property type="protein sequence ID" value="KAH7251067.1"/>
    <property type="molecule type" value="Genomic_DNA"/>
</dbReference>
<dbReference type="AlphaFoldDB" id="A0A8K0S0M9"/>
<evidence type="ECO:0000313" key="5">
    <source>
        <dbReference type="EMBL" id="KAH7251067.1"/>
    </source>
</evidence>
<dbReference type="InterPro" id="IPR010730">
    <property type="entry name" value="HET"/>
</dbReference>